<keyword evidence="1 2" id="KW-0732">Signal</keyword>
<evidence type="ECO:0000256" key="2">
    <source>
        <dbReference type="SAM" id="SignalP"/>
    </source>
</evidence>
<proteinExistence type="predicted"/>
<feature type="chain" id="PRO_5008676746" evidence="2">
    <location>
        <begin position="23"/>
        <end position="227"/>
    </location>
</feature>
<dbReference type="Proteomes" id="UP000092819">
    <property type="component" value="Unassembled WGS sequence"/>
</dbReference>
<evidence type="ECO:0000313" key="4">
    <source>
        <dbReference type="Proteomes" id="UP000092819"/>
    </source>
</evidence>
<dbReference type="GO" id="GO:0009279">
    <property type="term" value="C:cell outer membrane"/>
    <property type="evidence" value="ECO:0007669"/>
    <property type="project" value="TreeGrafter"/>
</dbReference>
<keyword evidence="4" id="KW-1185">Reference proteome</keyword>
<dbReference type="PANTHER" id="PTHR38105">
    <property type="entry name" value="OUTER MEMBRANE PROTEIN-RELATED-RELATED"/>
    <property type="match status" value="1"/>
</dbReference>
<accession>A0A1C3JJ60</accession>
<dbReference type="GO" id="GO:0015772">
    <property type="term" value="P:oligosaccharide transport"/>
    <property type="evidence" value="ECO:0007669"/>
    <property type="project" value="TreeGrafter"/>
</dbReference>
<dbReference type="InterPro" id="IPR009331">
    <property type="entry name" value="Oligogalacturonate-sp_porin"/>
</dbReference>
<reference evidence="4" key="1">
    <citation type="submission" date="2016-06" db="EMBL/GenBank/DDBJ databases">
        <authorList>
            <person name="Rodrigo-Torres L."/>
            <person name="Arahal D.R."/>
        </authorList>
    </citation>
    <scope>NUCLEOTIDE SEQUENCE [LARGE SCALE GENOMIC DNA]</scope>
    <source>
        <strain evidence="4">CECT 7224</strain>
    </source>
</reference>
<evidence type="ECO:0000256" key="1">
    <source>
        <dbReference type="ARBA" id="ARBA00022729"/>
    </source>
</evidence>
<dbReference type="AlphaFoldDB" id="A0A1C3JJ60"/>
<sequence>MKKANLIALAVTSTLISTSVLSATLMVRQEHLADPSNPINKNATLIKLGASSGNTFFGAQVSHKGETLSTYQLGSGEVQLGHRYNVNDDIRLVPQLQVTSVTSGLLYKPQMGFVYQLGSGFSTELKYKHEFHVRSDDKDTTQKSQYQFNLDYRIDDALRLGLQYDYFKSLDDVKQYNNHDFKQHLELKAYYRVAKGWTPFVTFAGVPVSARSEDYQLRTRVGFLYSF</sequence>
<name>A0A1C3JJ60_9VIBR</name>
<gene>
    <name evidence="3" type="primary">kdgM_3</name>
    <name evidence="3" type="ORF">VCE7224_03896</name>
</gene>
<dbReference type="Pfam" id="PF06178">
    <property type="entry name" value="KdgM"/>
    <property type="match status" value="1"/>
</dbReference>
<dbReference type="SUPFAM" id="SSF56935">
    <property type="entry name" value="Porins"/>
    <property type="match status" value="1"/>
</dbReference>
<organism evidence="3 4">
    <name type="scientific">Vibrio celticus</name>
    <dbReference type="NCBI Taxonomy" id="446372"/>
    <lineage>
        <taxon>Bacteria</taxon>
        <taxon>Pseudomonadati</taxon>
        <taxon>Pseudomonadota</taxon>
        <taxon>Gammaproteobacteria</taxon>
        <taxon>Vibrionales</taxon>
        <taxon>Vibrionaceae</taxon>
        <taxon>Vibrio</taxon>
    </lineage>
</organism>
<dbReference type="Gene3D" id="2.40.160.40">
    <property type="entry name" value="monomeric porin ompg"/>
    <property type="match status" value="1"/>
</dbReference>
<evidence type="ECO:0000313" key="3">
    <source>
        <dbReference type="EMBL" id="SBT15109.1"/>
    </source>
</evidence>
<feature type="signal peptide" evidence="2">
    <location>
        <begin position="1"/>
        <end position="22"/>
    </location>
</feature>
<dbReference type="EMBL" id="FLQZ01000108">
    <property type="protein sequence ID" value="SBT15109.1"/>
    <property type="molecule type" value="Genomic_DNA"/>
</dbReference>
<protein>
    <submittedName>
        <fullName evidence="3">Oligogalacturonate-specific porin KdgM</fullName>
    </submittedName>
</protein>
<dbReference type="InterPro" id="IPR053713">
    <property type="entry name" value="Bact_OM_Channel_sf"/>
</dbReference>
<dbReference type="RefSeq" id="WP_065677416.1">
    <property type="nucleotide sequence ID" value="NZ_AP025464.1"/>
</dbReference>
<dbReference type="GO" id="GO:0015288">
    <property type="term" value="F:porin activity"/>
    <property type="evidence" value="ECO:0007669"/>
    <property type="project" value="TreeGrafter"/>
</dbReference>
<dbReference type="PANTHER" id="PTHR38105:SF5">
    <property type="entry name" value="OUTER MEMBRANE PROTEIN"/>
    <property type="match status" value="1"/>
</dbReference>